<keyword evidence="11" id="KW-1185">Reference proteome</keyword>
<feature type="domain" description="Collagen binding" evidence="7">
    <location>
        <begin position="494"/>
        <end position="598"/>
    </location>
</feature>
<dbReference type="InterPro" id="IPR008966">
    <property type="entry name" value="Adhesion_dom_sf"/>
</dbReference>
<feature type="domain" description="SpaA-like prealbumin fold" evidence="8">
    <location>
        <begin position="1622"/>
        <end position="1706"/>
    </location>
</feature>
<evidence type="ECO:0000259" key="7">
    <source>
        <dbReference type="Pfam" id="PF05737"/>
    </source>
</evidence>
<feature type="domain" description="SpaA-like prealbumin fold" evidence="8">
    <location>
        <begin position="1334"/>
        <end position="1416"/>
    </location>
</feature>
<feature type="domain" description="SpaA-like prealbumin fold" evidence="8">
    <location>
        <begin position="1238"/>
        <end position="1324"/>
    </location>
</feature>
<evidence type="ECO:0000256" key="3">
    <source>
        <dbReference type="ARBA" id="ARBA00022512"/>
    </source>
</evidence>
<dbReference type="InterPro" id="IPR041033">
    <property type="entry name" value="SpaA_PFL_dom_1"/>
</dbReference>
<proteinExistence type="inferred from homology"/>
<dbReference type="SUPFAM" id="SSF49401">
    <property type="entry name" value="Bacterial adhesins"/>
    <property type="match status" value="7"/>
</dbReference>
<feature type="domain" description="SpaA-like prealbumin fold" evidence="8">
    <location>
        <begin position="1149"/>
        <end position="1228"/>
    </location>
</feature>
<evidence type="ECO:0000256" key="1">
    <source>
        <dbReference type="ARBA" id="ARBA00004168"/>
    </source>
</evidence>
<keyword evidence="5" id="KW-0732">Signal</keyword>
<keyword evidence="4" id="KW-0964">Secreted</keyword>
<feature type="domain" description="SpaA-like prealbumin fold" evidence="8">
    <location>
        <begin position="1432"/>
        <end position="1516"/>
    </location>
</feature>
<keyword evidence="6" id="KW-0572">Peptidoglycan-anchor</keyword>
<feature type="domain" description="SDR-like Ig" evidence="9">
    <location>
        <begin position="231"/>
        <end position="319"/>
    </location>
</feature>
<feature type="non-terminal residue" evidence="10">
    <location>
        <position position="1810"/>
    </location>
</feature>
<evidence type="ECO:0000256" key="5">
    <source>
        <dbReference type="ARBA" id="ARBA00022729"/>
    </source>
</evidence>
<dbReference type="InterPro" id="IPR011252">
    <property type="entry name" value="Fibrogen-bd_dom1"/>
</dbReference>
<dbReference type="PANTHER" id="PTHR36108:SF13">
    <property type="entry name" value="COLOSSIN-B-RELATED"/>
    <property type="match status" value="1"/>
</dbReference>
<dbReference type="Pfam" id="PF17802">
    <property type="entry name" value="SpaA"/>
    <property type="match status" value="8"/>
</dbReference>
<comment type="caution">
    <text evidence="10">The sequence shown here is derived from an EMBL/GenBank/DDBJ whole genome shotgun (WGS) entry which is preliminary data.</text>
</comment>
<evidence type="ECO:0000256" key="6">
    <source>
        <dbReference type="ARBA" id="ARBA00023088"/>
    </source>
</evidence>
<evidence type="ECO:0000256" key="2">
    <source>
        <dbReference type="ARBA" id="ARBA00007257"/>
    </source>
</evidence>
<feature type="domain" description="Collagen binding" evidence="7">
    <location>
        <begin position="904"/>
        <end position="1035"/>
    </location>
</feature>
<evidence type="ECO:0000313" key="11">
    <source>
        <dbReference type="Proteomes" id="UP001596147"/>
    </source>
</evidence>
<evidence type="ECO:0000313" key="10">
    <source>
        <dbReference type="EMBL" id="MFC5465545.1"/>
    </source>
</evidence>
<dbReference type="PANTHER" id="PTHR36108">
    <property type="entry name" value="COLOSSIN-B-RELATED"/>
    <property type="match status" value="1"/>
</dbReference>
<dbReference type="SUPFAM" id="SSF49478">
    <property type="entry name" value="Cna protein B-type domain"/>
    <property type="match status" value="8"/>
</dbReference>
<dbReference type="Gene3D" id="2.60.40.1280">
    <property type="match status" value="2"/>
</dbReference>
<dbReference type="InterPro" id="IPR013783">
    <property type="entry name" value="Ig-like_fold"/>
</dbReference>
<gene>
    <name evidence="10" type="ORF">ACFPM4_12410</name>
</gene>
<dbReference type="Proteomes" id="UP001596147">
    <property type="component" value="Unassembled WGS sequence"/>
</dbReference>
<comment type="similarity">
    <text evidence="2">Belongs to the serine-aspartate repeat-containing protein (SDr) family.</text>
</comment>
<keyword evidence="3" id="KW-0134">Cell wall</keyword>
<evidence type="ECO:0000256" key="4">
    <source>
        <dbReference type="ARBA" id="ARBA00022525"/>
    </source>
</evidence>
<dbReference type="RefSeq" id="WP_382352113.1">
    <property type="nucleotide sequence ID" value="NZ_JBHSMC010000015.1"/>
</dbReference>
<sequence length="1810" mass="202212">MRRKLSMITLIIVIVSNSIFTNLVPLVAKAEETGTAIFSNVTLTDDKGNILDVNQNPEYRPEVDVEVNIDFDWSLNKIDDADDKTYSYTLPSEIKIAEEQNGKLLTNEGKEVGTFQVTTDGELVFSIQQLETDGTAIGKLRFKAIFNKEAIVDNETIDISFPLTDQEKHIIIKFQGQSKVEVEKTKESLSLNNTKEITENIITGVKLSQKIGEGEFEYLPPGSEVVVDNPYDEFKVKLEYKFALPNGHNYGDGSTFTIEIPDEFSLLANPESTPLKNESGVEFAEFIVTRDNKIVITFNENIENNSNVSGYINLESEFKAHYAGLAETEITFPVDGEGTVTYPITFIPKGTSIDKQGVADRAYNTQTITWTVDFNKNLQKIKNAILRDETVGNHKFVADSLKVYKLHMNADGTIDESKTEELENHEFGSEFPLELGDIDSAYRVVYETVISSDDKGTSYSNTATLDGDNTNPVRASATVGVKRGKPLEKSSTDYNKVTQTITWEVKYNYDEKVISQEKAKLTDIFGKNQQLVNGSFIVLEVEIDPDTGEEKGTKEVSAEVYTPILHDDKKGFDFQFNEGIKKAYKIIYQTTAVDRIDEDGNIENTITDEFENTIKSGRYVNQGIFIKSHDNKPKYNTKETSWTVLINRDEHVMSDVAFFDTLPEGFTPKNVVVTHDSQPLVKDTHYTYHFDQNTRKIAIEFKNNITKRVYITYTTEIDFDYVNPKDVKYTNHAVLEWIPENETTKIKKEGTATFDPDTYTKQNGFKGAKYNPVTKEITWQIGVNYNKATLNNAIVEDIILGEQNFNVNNVKVYHMELTGGANGVIKGAEVDPKDIRIVKDVDGKPGFQVYLGNITTPYLIEYTTDLNELLVEKTYHNTATVKSDNRDGFDLNASVSPIHGGEYTKKNASQNNENPRIVNWRVNINYAQSTVSNVSISDTPGINQLLLRDTIKLYDTEVTESSINKGKNQLTEGEDYTLDIIENEDGTETFTITFIEEIIDLAYVLEYDTRIMYKGDGYLENVVKFNGTQTEGKDTNNSIRKQIQLGNIGGGIDGEVGSLEVTKVDADDQKVLSGATFELFDTDGNFIRSYTTGEDGKVTFKNLLYGDYILKETNAPDGYVVGINDKKQVKVDAEVSKVTINNKKIIRAVELLKVDAETGDPLSGATFMLKKKTGGFVDILVTDNNGAIYKDGLEPGEYQFIELIAPEGYQKITEPIDFIIDEKQTVVRKVTAENLKLGSVELIKFNADDPAEFLANAEFKLLRDNGSIVHPILRTNEDGRIFVSDLQPGKYQFVEIKAPDFFQLDKTPLTFELKTGESKTITIEAPNKLITGKAQLIKIDKDDNETKLAGAEFKLVDDQGNVIHENLITDNEGEISVDNVKPGKYKFIETKAPEHYQLDSKEIGFTIERSKTEADVNVVSLTAENELIPGVVELVKVDKDNTSTSLEGAEFTLQDSEGNILQEGLTTNTDGKIVVEDLRPGSYQFVETKAPDYYQLDAKPIAFEIVKSQKEELVVTVENELIRGKVELTKVDIDNNHAPLADAVFTLLNADGEVIIEGFKTNEAGKIIVNNLKPGDYQFVEMAAPFGYDLDPTPINFTIEKAKTVDDVKQIEVTAKNELSTGSVELTKVDTDNKNVPIKDPAVFELQDGNGKTLQENLTTNEEGKLVVDDLKPGNYQFVETKAPFGYDLDPTPITFTIDKGQTEITKVIAGNELTTGSVELIKIDKDNNEIFLEDAEFELQDAEGNVLHKDLVTNADGKLVVNDLKPGVYQFVETKAPFGYDLDPSPIAFTIEKGQIEMVVKQVENELTP</sequence>
<feature type="domain" description="Collagen binding" evidence="7">
    <location>
        <begin position="766"/>
        <end position="889"/>
    </location>
</feature>
<dbReference type="Pfam" id="PF05737">
    <property type="entry name" value="Collagen_bind"/>
    <property type="match status" value="4"/>
</dbReference>
<protein>
    <submittedName>
        <fullName evidence="10">SpaA isopeptide-forming pilin-related protein</fullName>
    </submittedName>
</protein>
<dbReference type="Pfam" id="PF17961">
    <property type="entry name" value="Big_8"/>
    <property type="match status" value="1"/>
</dbReference>
<evidence type="ECO:0000259" key="8">
    <source>
        <dbReference type="Pfam" id="PF17802"/>
    </source>
</evidence>
<name>A0ABW0LI28_9BACI</name>
<feature type="domain" description="Collagen binding" evidence="7">
    <location>
        <begin position="351"/>
        <end position="474"/>
    </location>
</feature>
<dbReference type="InterPro" id="IPR008456">
    <property type="entry name" value="Collagen-bd_dom"/>
</dbReference>
<comment type="subcellular location">
    <subcellularLocation>
        <location evidence="1">Secreted</location>
        <location evidence="1">Cell wall</location>
        <topology evidence="1">Peptidoglycan-anchor</topology>
    </subcellularLocation>
</comment>
<dbReference type="Gene3D" id="2.60.40.10">
    <property type="entry name" value="Immunoglobulins"/>
    <property type="match status" value="8"/>
</dbReference>
<organism evidence="10 11">
    <name type="scientific">Lederbergia graminis</name>
    <dbReference type="NCBI Taxonomy" id="735518"/>
    <lineage>
        <taxon>Bacteria</taxon>
        <taxon>Bacillati</taxon>
        <taxon>Bacillota</taxon>
        <taxon>Bacilli</taxon>
        <taxon>Bacillales</taxon>
        <taxon>Bacillaceae</taxon>
        <taxon>Lederbergia</taxon>
    </lineage>
</organism>
<evidence type="ECO:0000259" key="9">
    <source>
        <dbReference type="Pfam" id="PF17961"/>
    </source>
</evidence>
<feature type="domain" description="SpaA-like prealbumin fold" evidence="8">
    <location>
        <begin position="1057"/>
        <end position="1144"/>
    </location>
</feature>
<reference evidence="11" key="1">
    <citation type="journal article" date="2019" name="Int. J. Syst. Evol. Microbiol.">
        <title>The Global Catalogue of Microorganisms (GCM) 10K type strain sequencing project: providing services to taxonomists for standard genome sequencing and annotation.</title>
        <authorList>
            <consortium name="The Broad Institute Genomics Platform"/>
            <consortium name="The Broad Institute Genome Sequencing Center for Infectious Disease"/>
            <person name="Wu L."/>
            <person name="Ma J."/>
        </authorList>
    </citation>
    <scope>NUCLEOTIDE SEQUENCE [LARGE SCALE GENOMIC DNA]</scope>
    <source>
        <strain evidence="11">CGMCC 1.12237</strain>
    </source>
</reference>
<dbReference type="Gene3D" id="2.60.40.740">
    <property type="match status" value="5"/>
</dbReference>
<feature type="domain" description="SpaA-like prealbumin fold" evidence="8">
    <location>
        <begin position="1524"/>
        <end position="1605"/>
    </location>
</feature>
<accession>A0ABW0LI28</accession>
<feature type="domain" description="SpaA-like prealbumin fold" evidence="8">
    <location>
        <begin position="1717"/>
        <end position="1801"/>
    </location>
</feature>
<dbReference type="InterPro" id="IPR041171">
    <property type="entry name" value="SDR_Ig"/>
</dbReference>
<dbReference type="EMBL" id="JBHSMC010000015">
    <property type="protein sequence ID" value="MFC5465545.1"/>
    <property type="molecule type" value="Genomic_DNA"/>
</dbReference>